<evidence type="ECO:0000256" key="4">
    <source>
        <dbReference type="SAM" id="Coils"/>
    </source>
</evidence>
<sequence length="706" mass="79776">MFTQIKKRDDRIVPFNEAKITDAIFAAAKAVGGEDRQTAMELTLDVLKYLKQQFNGNIFSVEDVQDAVEKVLIEKGHAKTAKAYILYREKRSRIREARSEMMDAVAEILRETNRENANVGNSPSAKVLQISEVASVNYYLKRVIPEDEAKAHIEGDIYIHDLSWYGKTLTCLQIPLDRLLREGFNNGHGYIRPPKGIKTAAALAAIILQSNQNDMHGGQSFAYFDRDMAPYVELEYQRQEKSLREALEKMGTPADEDKIKELAVERTENEVYQAMEGFIYNLNTMHSRAGAQVPFSSINLGTDTSWAGRMITKNFLLAYEKGLGKGEAPIFPNVCFKIKEGVNYEEDDPNYDLFKLSMKVACTRLFPNFSFQDSSFNAPYRDEEVAYMGCRTRVIGNVNGPAVTNGRGNLSFTTVNLPRLGIKSGGDMTTFWQSLDEILNLAFKQLMTRYDIQKKLRVKDFPFLMGQKLYLDSEDLKPNDPIEKAIRHGTLSLGFIGLAECLIALTGKHHGESQEAQALGLSIVSYLRRRCDEASKKFKLNFTLLATPAEGLSGKFTKKDRERFGIIPRITDKEWYTNSFHIPVDFEITAMEKIALEGPYHKYCNAGHISYVELPSAPKHNLQAFEALIRAMYEADMGYAAVNFPVDICKECGFNGVIEIDTCPKCGSQGNISRIRRITGYLSSLEFFNQSKIAEEKNRKVHMKLS</sequence>
<dbReference type="OrthoDB" id="9804622at2"/>
<dbReference type="GO" id="GO:0005524">
    <property type="term" value="F:ATP binding"/>
    <property type="evidence" value="ECO:0007669"/>
    <property type="project" value="UniProtKB-UniRule"/>
</dbReference>
<dbReference type="InterPro" id="IPR012833">
    <property type="entry name" value="NrdD"/>
</dbReference>
<dbReference type="CDD" id="cd01675">
    <property type="entry name" value="RNR_III"/>
    <property type="match status" value="1"/>
</dbReference>
<dbReference type="InterPro" id="IPR005144">
    <property type="entry name" value="ATP-cone_dom"/>
</dbReference>
<dbReference type="Proteomes" id="UP000515847">
    <property type="component" value="Chromosome"/>
</dbReference>
<evidence type="ECO:0000256" key="3">
    <source>
        <dbReference type="PROSITE-ProRule" id="PRU00492"/>
    </source>
</evidence>
<dbReference type="NCBIfam" id="TIGR02487">
    <property type="entry name" value="NrdD"/>
    <property type="match status" value="1"/>
</dbReference>
<evidence type="ECO:0000313" key="7">
    <source>
        <dbReference type="Proteomes" id="UP000515847"/>
    </source>
</evidence>
<dbReference type="GO" id="GO:0008998">
    <property type="term" value="F:ribonucleoside-triphosphate reductase (thioredoxin) activity"/>
    <property type="evidence" value="ECO:0007669"/>
    <property type="project" value="InterPro"/>
</dbReference>
<dbReference type="RefSeq" id="WP_034423305.1">
    <property type="nucleotide sequence ID" value="NZ_CP045798.1"/>
</dbReference>
<keyword evidence="2 3" id="KW-0067">ATP-binding</keyword>
<dbReference type="GO" id="GO:0006260">
    <property type="term" value="P:DNA replication"/>
    <property type="evidence" value="ECO:0007669"/>
    <property type="project" value="InterPro"/>
</dbReference>
<dbReference type="GO" id="GO:0004748">
    <property type="term" value="F:ribonucleoside-diphosphate reductase activity, thioredoxin disulfide as acceptor"/>
    <property type="evidence" value="ECO:0007669"/>
    <property type="project" value="TreeGrafter"/>
</dbReference>
<feature type="coiled-coil region" evidence="4">
    <location>
        <begin position="87"/>
        <end position="114"/>
    </location>
</feature>
<organism evidence="6 7">
    <name type="scientific">Thermanaerosceptrum fracticalcis</name>
    <dbReference type="NCBI Taxonomy" id="1712410"/>
    <lineage>
        <taxon>Bacteria</taxon>
        <taxon>Bacillati</taxon>
        <taxon>Bacillota</taxon>
        <taxon>Clostridia</taxon>
        <taxon>Eubacteriales</taxon>
        <taxon>Peptococcaceae</taxon>
        <taxon>Thermanaerosceptrum</taxon>
    </lineage>
</organism>
<dbReference type="Gene3D" id="3.20.70.20">
    <property type="match status" value="1"/>
</dbReference>
<evidence type="ECO:0000313" key="6">
    <source>
        <dbReference type="EMBL" id="QNB45110.1"/>
    </source>
</evidence>
<dbReference type="PROSITE" id="PS51161">
    <property type="entry name" value="ATP_CONE"/>
    <property type="match status" value="1"/>
</dbReference>
<keyword evidence="7" id="KW-1185">Reference proteome</keyword>
<keyword evidence="1 3" id="KW-0547">Nucleotide-binding</keyword>
<accession>A0A7G6DZ56</accession>
<dbReference type="KEGG" id="tfr:BR63_01505"/>
<evidence type="ECO:0000256" key="1">
    <source>
        <dbReference type="ARBA" id="ARBA00022741"/>
    </source>
</evidence>
<evidence type="ECO:0000259" key="5">
    <source>
        <dbReference type="PROSITE" id="PS51161"/>
    </source>
</evidence>
<proteinExistence type="predicted"/>
<feature type="domain" description="ATP-cone" evidence="5">
    <location>
        <begin position="3"/>
        <end position="95"/>
    </location>
</feature>
<dbReference type="AlphaFoldDB" id="A0A7G6DZ56"/>
<reference evidence="6 7" key="1">
    <citation type="journal article" date="2019" name="Front. Microbiol.">
        <title>Thermoanaerosceptrum fracticalcis gen. nov. sp. nov., a Novel Fumarate-Fermenting Microorganism From a Deep Fractured Carbonate Aquifer of the US Great Basin.</title>
        <authorList>
            <person name="Hamilton-Brehm S.D."/>
            <person name="Stewart L.E."/>
            <person name="Zavarin M."/>
            <person name="Caldwell M."/>
            <person name="Lawson P.A."/>
            <person name="Onstott T.C."/>
            <person name="Grzymski J."/>
            <person name="Neveux I."/>
            <person name="Lollar B.S."/>
            <person name="Russell C.E."/>
            <person name="Moser D.P."/>
        </authorList>
    </citation>
    <scope>NUCLEOTIDE SEQUENCE [LARGE SCALE GENOMIC DNA]</scope>
    <source>
        <strain evidence="6 7">DRI-13</strain>
    </source>
</reference>
<dbReference type="GO" id="GO:0009265">
    <property type="term" value="P:2'-deoxyribonucleotide biosynthetic process"/>
    <property type="evidence" value="ECO:0007669"/>
    <property type="project" value="TreeGrafter"/>
</dbReference>
<dbReference type="SUPFAM" id="SSF51998">
    <property type="entry name" value="PFL-like glycyl radical enzymes"/>
    <property type="match status" value="1"/>
</dbReference>
<keyword evidence="4" id="KW-0175">Coiled coil</keyword>
<name>A0A7G6DZ56_THEFR</name>
<dbReference type="GO" id="GO:0031250">
    <property type="term" value="C:anaerobic ribonucleoside-triphosphate reductase complex"/>
    <property type="evidence" value="ECO:0007669"/>
    <property type="project" value="TreeGrafter"/>
</dbReference>
<dbReference type="PANTHER" id="PTHR21075">
    <property type="entry name" value="ANAEROBIC RIBONUCLEOSIDE-TRIPHOSPHATE REDUCTASE"/>
    <property type="match status" value="1"/>
</dbReference>
<gene>
    <name evidence="6" type="ORF">BR63_01505</name>
</gene>
<dbReference type="PANTHER" id="PTHR21075:SF0">
    <property type="entry name" value="ANAEROBIC RIBONUCLEOSIDE-TRIPHOSPHATE REDUCTASE"/>
    <property type="match status" value="1"/>
</dbReference>
<dbReference type="NCBIfam" id="NF011292">
    <property type="entry name" value="PRK14704.1"/>
    <property type="match status" value="1"/>
</dbReference>
<dbReference type="EMBL" id="CP045798">
    <property type="protein sequence ID" value="QNB45110.1"/>
    <property type="molecule type" value="Genomic_DNA"/>
</dbReference>
<protein>
    <submittedName>
        <fullName evidence="6">Anaerobic ribonucleoside triphosphate reductase</fullName>
    </submittedName>
</protein>
<dbReference type="Pfam" id="PF13597">
    <property type="entry name" value="NRDD"/>
    <property type="match status" value="1"/>
</dbReference>
<dbReference type="Pfam" id="PF03477">
    <property type="entry name" value="ATP-cone"/>
    <property type="match status" value="1"/>
</dbReference>
<evidence type="ECO:0000256" key="2">
    <source>
        <dbReference type="ARBA" id="ARBA00022840"/>
    </source>
</evidence>